<comment type="similarity">
    <text evidence="2">Belongs to the TatC family.</text>
</comment>
<accession>A0A6M3QI16</accession>
<dbReference type="GO" id="GO:0009977">
    <property type="term" value="F:proton motive force dependent protein transmembrane transporter activity"/>
    <property type="evidence" value="ECO:0007669"/>
    <property type="project" value="TreeGrafter"/>
</dbReference>
<dbReference type="GeneID" id="55293395"/>
<sequence length="247" mass="29571">MIFYYKYYIEIKNRVFLLSTCWIFTLLTCYCYKETVLFIVIDLSNYAEQYFIFTDISEIFYVYLQLTFFVSNQITLLMLLYHILLFLSSGLYRSEYEKLQFAFQIYIISWIGSIILLSKVIVPISWDFFLSFQKTNGIAFFFEAKIIEYLNYFTNLYYICFLNCQLLAAITLLLNNYSKNINKIRKLRKLFYIIFVIFSTLTTPPDIISQILMSSGLIIFYEILLFLSIFKLIRQPIKTNKNSNSEH</sequence>
<dbReference type="GO" id="GO:0065002">
    <property type="term" value="P:intracellular protein transmembrane transport"/>
    <property type="evidence" value="ECO:0007669"/>
    <property type="project" value="TreeGrafter"/>
</dbReference>
<name>A0A6M3QI16_CODFR</name>
<feature type="transmembrane region" description="Helical" evidence="6">
    <location>
        <begin position="61"/>
        <end position="87"/>
    </location>
</feature>
<evidence type="ECO:0000313" key="7">
    <source>
        <dbReference type="EMBL" id="QJC59755.1"/>
    </source>
</evidence>
<feature type="transmembrane region" description="Helical" evidence="6">
    <location>
        <begin position="99"/>
        <end position="122"/>
    </location>
</feature>
<keyword evidence="7" id="KW-0496">Mitochondrion</keyword>
<evidence type="ECO:0000256" key="3">
    <source>
        <dbReference type="ARBA" id="ARBA00022692"/>
    </source>
</evidence>
<evidence type="ECO:0000256" key="5">
    <source>
        <dbReference type="ARBA" id="ARBA00023136"/>
    </source>
</evidence>
<keyword evidence="4 6" id="KW-1133">Transmembrane helix</keyword>
<dbReference type="PANTHER" id="PTHR30371">
    <property type="entry name" value="SEC-INDEPENDENT PROTEIN TRANSLOCASE PROTEIN TATC"/>
    <property type="match status" value="1"/>
</dbReference>
<evidence type="ECO:0000256" key="1">
    <source>
        <dbReference type="ARBA" id="ARBA00004141"/>
    </source>
</evidence>
<feature type="transmembrane region" description="Helical" evidence="6">
    <location>
        <begin position="15"/>
        <end position="41"/>
    </location>
</feature>
<dbReference type="GO" id="GO:0033281">
    <property type="term" value="C:TAT protein transport complex"/>
    <property type="evidence" value="ECO:0007669"/>
    <property type="project" value="TreeGrafter"/>
</dbReference>
<dbReference type="RefSeq" id="YP_009829237.1">
    <property type="nucleotide sequence ID" value="NC_048526.1"/>
</dbReference>
<evidence type="ECO:0000256" key="2">
    <source>
        <dbReference type="ARBA" id="ARBA00008882"/>
    </source>
</evidence>
<organism evidence="7">
    <name type="scientific">Codium fragile</name>
    <name type="common">Dead man's fingers</name>
    <name type="synonym">Green alga</name>
    <dbReference type="NCBI Taxonomy" id="3133"/>
    <lineage>
        <taxon>Eukaryota</taxon>
        <taxon>Viridiplantae</taxon>
        <taxon>Chlorophyta</taxon>
        <taxon>core chlorophytes</taxon>
        <taxon>Ulvophyceae</taxon>
        <taxon>TCBD clade</taxon>
        <taxon>Bryopsidales</taxon>
        <taxon>Bryopsidineae</taxon>
        <taxon>Codiaceae</taxon>
        <taxon>Codium</taxon>
    </lineage>
</organism>
<evidence type="ECO:0000256" key="6">
    <source>
        <dbReference type="SAM" id="Phobius"/>
    </source>
</evidence>
<dbReference type="Pfam" id="PF00902">
    <property type="entry name" value="TatC"/>
    <property type="match status" value="1"/>
</dbReference>
<protein>
    <submittedName>
        <fullName evidence="7">Sec-independent protein translocase</fullName>
    </submittedName>
</protein>
<feature type="transmembrane region" description="Helical" evidence="6">
    <location>
        <begin position="211"/>
        <end position="233"/>
    </location>
</feature>
<keyword evidence="5 6" id="KW-0472">Membrane</keyword>
<dbReference type="GO" id="GO:0043953">
    <property type="term" value="P:protein transport by the Tat complex"/>
    <property type="evidence" value="ECO:0007669"/>
    <property type="project" value="TreeGrafter"/>
</dbReference>
<keyword evidence="3 6" id="KW-0812">Transmembrane</keyword>
<dbReference type="AlphaFoldDB" id="A0A6M3QI16"/>
<reference evidence="7" key="1">
    <citation type="submission" date="2020-02" db="EMBL/GenBank/DDBJ databases">
        <title>The complete mitogenome of Codium fragile and its phylogenetic analysis.</title>
        <authorList>
            <person name="Jia X."/>
            <person name="Liu T."/>
        </authorList>
    </citation>
    <scope>NUCLEOTIDE SEQUENCE</scope>
</reference>
<dbReference type="EMBL" id="MT050449">
    <property type="protein sequence ID" value="QJC59755.1"/>
    <property type="molecule type" value="Genomic_DNA"/>
</dbReference>
<geneLocation type="mitochondrion" evidence="7"/>
<gene>
    <name evidence="7" type="primary">SecY</name>
</gene>
<evidence type="ECO:0000256" key="4">
    <source>
        <dbReference type="ARBA" id="ARBA00022989"/>
    </source>
</evidence>
<comment type="subcellular location">
    <subcellularLocation>
        <location evidence="1">Membrane</location>
        <topology evidence="1">Multi-pass membrane protein</topology>
    </subcellularLocation>
</comment>
<dbReference type="InterPro" id="IPR002033">
    <property type="entry name" value="TatC"/>
</dbReference>
<dbReference type="PANTHER" id="PTHR30371:SF0">
    <property type="entry name" value="SEC-INDEPENDENT PROTEIN TRANSLOCASE PROTEIN TATC, CHLOROPLASTIC-RELATED"/>
    <property type="match status" value="1"/>
</dbReference>
<proteinExistence type="inferred from homology"/>
<feature type="transmembrane region" description="Helical" evidence="6">
    <location>
        <begin position="189"/>
        <end position="205"/>
    </location>
</feature>
<feature type="transmembrane region" description="Helical" evidence="6">
    <location>
        <begin position="156"/>
        <end position="177"/>
    </location>
</feature>